<evidence type="ECO:0008006" key="2">
    <source>
        <dbReference type="Google" id="ProtNLM"/>
    </source>
</evidence>
<dbReference type="InterPro" id="IPR036608">
    <property type="entry name" value="MTH777-like_sf"/>
</dbReference>
<dbReference type="SUPFAM" id="SSF75181">
    <property type="entry name" value="Hypothetical protein MTH777 (MT0777)"/>
    <property type="match status" value="1"/>
</dbReference>
<dbReference type="AlphaFoldDB" id="A0A7G9YHF0"/>
<dbReference type="InterPro" id="IPR012033">
    <property type="entry name" value="UCP006600"/>
</dbReference>
<sequence length="155" mass="17258">MPIRTGSTDALIVLGCPESSVQTAITLYLANKLKKEKIRVVVAGTRSAVNLIKVSDFERNYVDETVDLDRCIEDLAEKRIDFDLCFVFVHKDAGISYLATMRSISDAQLFAIVSGGDAEAFESMIDFECEKVVAKTSHNPIPLKKRIDQVITWDV</sequence>
<dbReference type="EMBL" id="MT631263">
    <property type="protein sequence ID" value="QNO47434.1"/>
    <property type="molecule type" value="Genomic_DNA"/>
</dbReference>
<accession>A0A7G9YHF0</accession>
<reference evidence="1" key="1">
    <citation type="submission" date="2020-06" db="EMBL/GenBank/DDBJ databases">
        <title>Unique genomic features of the anaerobic methanotrophic archaea.</title>
        <authorList>
            <person name="Chadwick G.L."/>
            <person name="Skennerton C.T."/>
            <person name="Laso-Perez R."/>
            <person name="Leu A.O."/>
            <person name="Speth D.R."/>
            <person name="Yu H."/>
            <person name="Morgan-Lang C."/>
            <person name="Hatzenpichler R."/>
            <person name="Goudeau D."/>
            <person name="Malmstrom R."/>
            <person name="Brazelton W.J."/>
            <person name="Woyke T."/>
            <person name="Hallam S.J."/>
            <person name="Tyson G.W."/>
            <person name="Wegener G."/>
            <person name="Boetius A."/>
            <person name="Orphan V."/>
        </authorList>
    </citation>
    <scope>NUCLEOTIDE SEQUENCE</scope>
</reference>
<organism evidence="1">
    <name type="scientific">Candidatus Methanogaster sp. ANME-2c ERB4</name>
    <dbReference type="NCBI Taxonomy" id="2759911"/>
    <lineage>
        <taxon>Archaea</taxon>
        <taxon>Methanobacteriati</taxon>
        <taxon>Methanobacteriota</taxon>
        <taxon>Stenosarchaea group</taxon>
        <taxon>Methanomicrobia</taxon>
        <taxon>Methanosarcinales</taxon>
        <taxon>ANME-2 cluster</taxon>
        <taxon>Candidatus Methanogasteraceae</taxon>
        <taxon>Candidatus Methanogaster</taxon>
    </lineage>
</organism>
<dbReference type="PIRSF" id="PIRSF006600">
    <property type="entry name" value="UCP006600"/>
    <property type="match status" value="1"/>
</dbReference>
<dbReference type="Gene3D" id="3.40.50.10160">
    <property type="entry name" value="MTH777-like"/>
    <property type="match status" value="1"/>
</dbReference>
<evidence type="ECO:0000313" key="1">
    <source>
        <dbReference type="EMBL" id="QNO47434.1"/>
    </source>
</evidence>
<dbReference type="Pfam" id="PF09001">
    <property type="entry name" value="DUF1890"/>
    <property type="match status" value="1"/>
</dbReference>
<proteinExistence type="predicted"/>
<name>A0A7G9YHF0_9EURY</name>
<gene>
    <name evidence="1" type="ORF">IILFPGFB_00006</name>
</gene>
<protein>
    <recommendedName>
        <fullName evidence="2">DUF1890 domain-containing protein</fullName>
    </recommendedName>
</protein>